<accession>A0A0S8GAQ2</accession>
<feature type="region of interest" description="Disordered" evidence="2">
    <location>
        <begin position="594"/>
        <end position="630"/>
    </location>
</feature>
<dbReference type="PANTHER" id="PTHR36842:SF1">
    <property type="entry name" value="PROTEIN TOLB"/>
    <property type="match status" value="1"/>
</dbReference>
<protein>
    <recommendedName>
        <fullName evidence="5">Peptidase MA-like domain-containing protein</fullName>
    </recommendedName>
</protein>
<comment type="caution">
    <text evidence="3">The sequence shown here is derived from an EMBL/GenBank/DDBJ whole genome shotgun (WGS) entry which is preliminary data.</text>
</comment>
<dbReference type="SUPFAM" id="SSF82171">
    <property type="entry name" value="DPP6 N-terminal domain-like"/>
    <property type="match status" value="1"/>
</dbReference>
<evidence type="ECO:0000256" key="1">
    <source>
        <dbReference type="ARBA" id="ARBA00009820"/>
    </source>
</evidence>
<dbReference type="Pfam" id="PF07676">
    <property type="entry name" value="PD40"/>
    <property type="match status" value="3"/>
</dbReference>
<dbReference type="PANTHER" id="PTHR36842">
    <property type="entry name" value="PROTEIN TOLB HOMOLOG"/>
    <property type="match status" value="1"/>
</dbReference>
<dbReference type="PATRIC" id="fig|1703774.3.peg.1320"/>
<evidence type="ECO:0000256" key="2">
    <source>
        <dbReference type="SAM" id="MobiDB-lite"/>
    </source>
</evidence>
<dbReference type="InterPro" id="IPR011659">
    <property type="entry name" value="WD40"/>
</dbReference>
<sequence length="630" mass="71101">MLFASFCPGLAGAQYFGQNKVQYDRFDWSTIETEHFDVYFYEGERDAALDAARMAERSYRELADLFSHEPRERIPLILYASHTDFQQTNITSSLIGDGTGGLTELLRRRVVVPFTGSYAELDHVLKHELVHVFQIDILYGASGEAMRNLFLFQPPLWFIEGMAEYLSLGGLDAQTEMWLSDAAMEGRLTTLDQLGQVADIRVYRFGQGVWEFIARKYGVERIGETMHQLAMTRDLDLAFRQTLGIGLQRLSEKWISDIRRRYLPQVAGLEDPGDAGNRLTSHLADYSQYNVAGAISPEGDEYVYISDRSMYSDIYLASTVDSRYEVKLVSGERSPDFESLRFFHTSIAWSPDASVIAFPAKIGAEDAIYVMDVRTRRIERRLTFGLDGLLSPTWSPEGDRLAFAGLDHGRSDLYVVDRDGSNLRKLTDDRYTVRDPAWSPNGTTIVFVTDRGPDTDVDALTFGQSRLALYDLPTGTIELIGGQEGMNYSPQWSPDGTKIGFVSDRNGISNIFVFDLIDHRLYQVTNLSTGVCGIAQGSPAMSWARERDRMLFSAFKRGGWDIYVVERPLDRMVAVANESTEEIHPSPLRVSWRRGRARRTRRMRTADRGMASPIRPRLPFAGTRSGSAPT</sequence>
<evidence type="ECO:0000313" key="3">
    <source>
        <dbReference type="EMBL" id="KPK70102.1"/>
    </source>
</evidence>
<feature type="compositionally biased region" description="Basic residues" evidence="2">
    <location>
        <begin position="594"/>
        <end position="603"/>
    </location>
</feature>
<organism evidence="3 4">
    <name type="scientific">candidate division TA06 bacterium SM23_40</name>
    <dbReference type="NCBI Taxonomy" id="1703774"/>
    <lineage>
        <taxon>Bacteria</taxon>
        <taxon>Bacteria division TA06</taxon>
    </lineage>
</organism>
<dbReference type="EMBL" id="LJUI01000022">
    <property type="protein sequence ID" value="KPK70102.1"/>
    <property type="molecule type" value="Genomic_DNA"/>
</dbReference>
<reference evidence="3 4" key="1">
    <citation type="journal article" date="2015" name="Microbiome">
        <title>Genomic resolution of linkages in carbon, nitrogen, and sulfur cycling among widespread estuary sediment bacteria.</title>
        <authorList>
            <person name="Baker B.J."/>
            <person name="Lazar C.S."/>
            <person name="Teske A.P."/>
            <person name="Dick G.J."/>
        </authorList>
    </citation>
    <scope>NUCLEOTIDE SEQUENCE [LARGE SCALE GENOMIC DNA]</scope>
    <source>
        <strain evidence="3">SM23_40</strain>
    </source>
</reference>
<proteinExistence type="inferred from homology"/>
<dbReference type="AlphaFoldDB" id="A0A0S8GAQ2"/>
<dbReference type="InterPro" id="IPR011042">
    <property type="entry name" value="6-blade_b-propeller_TolB-like"/>
</dbReference>
<name>A0A0S8GAQ2_UNCT6</name>
<evidence type="ECO:0008006" key="5">
    <source>
        <dbReference type="Google" id="ProtNLM"/>
    </source>
</evidence>
<evidence type="ECO:0000313" key="4">
    <source>
        <dbReference type="Proteomes" id="UP000051717"/>
    </source>
</evidence>
<comment type="similarity">
    <text evidence="1">Belongs to the TolB family.</text>
</comment>
<gene>
    <name evidence="3" type="ORF">AMJ82_04020</name>
</gene>
<dbReference type="Gene3D" id="2.120.10.30">
    <property type="entry name" value="TolB, C-terminal domain"/>
    <property type="match status" value="2"/>
</dbReference>
<dbReference type="Proteomes" id="UP000051717">
    <property type="component" value="Unassembled WGS sequence"/>
</dbReference>